<evidence type="ECO:0000256" key="5">
    <source>
        <dbReference type="ARBA" id="ARBA00022729"/>
    </source>
</evidence>
<dbReference type="EMBL" id="CACSHJ010000096">
    <property type="protein sequence ID" value="CAA0406240.1"/>
    <property type="molecule type" value="Genomic_DNA"/>
</dbReference>
<keyword evidence="3" id="KW-0808">Transferase</keyword>
<dbReference type="GO" id="GO:0016020">
    <property type="term" value="C:membrane"/>
    <property type="evidence" value="ECO:0007669"/>
    <property type="project" value="UniProtKB-SubCell"/>
</dbReference>
<keyword evidence="4 14" id="KW-0812">Transmembrane</keyword>
<comment type="subcellular location">
    <subcellularLocation>
        <location evidence="1">Membrane</location>
        <topology evidence="1">Single-pass type I membrane protein</topology>
    </subcellularLocation>
</comment>
<dbReference type="InterPro" id="IPR017441">
    <property type="entry name" value="Protein_kinase_ATP_BS"/>
</dbReference>
<dbReference type="GO" id="GO:0004674">
    <property type="term" value="F:protein serine/threonine kinase activity"/>
    <property type="evidence" value="ECO:0007669"/>
    <property type="project" value="UniProtKB-KW"/>
</dbReference>
<keyword evidence="2" id="KW-0723">Serine/threonine-protein kinase</keyword>
<dbReference type="SUPFAM" id="SSF56112">
    <property type="entry name" value="Protein kinase-like (PK-like)"/>
    <property type="match status" value="1"/>
</dbReference>
<keyword evidence="10 14" id="KW-0472">Membrane</keyword>
<dbReference type="OrthoDB" id="1720310at2759"/>
<dbReference type="SMART" id="SM00220">
    <property type="entry name" value="S_TKc"/>
    <property type="match status" value="1"/>
</dbReference>
<proteinExistence type="predicted"/>
<reference evidence="17 18" key="1">
    <citation type="submission" date="2019-12" db="EMBL/GenBank/DDBJ databases">
        <authorList>
            <person name="Jiao W.-B."/>
            <person name="Schneeberger K."/>
        </authorList>
    </citation>
    <scope>NUCLEOTIDE SEQUENCE [LARGE SCALE GENOMIC DNA]</scope>
    <source>
        <strain evidence="18">cv. C24</strain>
    </source>
</reference>
<feature type="signal peptide" evidence="15">
    <location>
        <begin position="1"/>
        <end position="21"/>
    </location>
</feature>
<accession>A0A5S9Y962</accession>
<evidence type="ECO:0000256" key="10">
    <source>
        <dbReference type="ARBA" id="ARBA00023136"/>
    </source>
</evidence>
<evidence type="ECO:0000256" key="2">
    <source>
        <dbReference type="ARBA" id="ARBA00022527"/>
    </source>
</evidence>
<dbReference type="Gene3D" id="1.10.510.10">
    <property type="entry name" value="Transferase(Phosphotransferase) domain 1"/>
    <property type="match status" value="1"/>
</dbReference>
<feature type="transmembrane region" description="Helical" evidence="14">
    <location>
        <begin position="441"/>
        <end position="465"/>
    </location>
</feature>
<dbReference type="InterPro" id="IPR000719">
    <property type="entry name" value="Prot_kinase_dom"/>
</dbReference>
<feature type="binding site" evidence="12">
    <location>
        <position position="547"/>
    </location>
    <ligand>
        <name>ATP</name>
        <dbReference type="ChEBI" id="CHEBI:30616"/>
    </ligand>
</feature>
<dbReference type="PROSITE" id="PS00107">
    <property type="entry name" value="PROTEIN_KINASE_ATP"/>
    <property type="match status" value="1"/>
</dbReference>
<evidence type="ECO:0000256" key="7">
    <source>
        <dbReference type="ARBA" id="ARBA00022777"/>
    </source>
</evidence>
<keyword evidence="9 14" id="KW-1133">Transmembrane helix</keyword>
<dbReference type="PANTHER" id="PTHR34590">
    <property type="entry name" value="OS03G0124300 PROTEIN-RELATED"/>
    <property type="match status" value="1"/>
</dbReference>
<dbReference type="Pfam" id="PF12819">
    <property type="entry name" value="Malectin_like"/>
    <property type="match status" value="1"/>
</dbReference>
<dbReference type="FunFam" id="2.60.120.430:FF:000003">
    <property type="entry name" value="FERONIA receptor-like kinase"/>
    <property type="match status" value="1"/>
</dbReference>
<keyword evidence="11" id="KW-0325">Glycoprotein</keyword>
<dbReference type="GO" id="GO:0004714">
    <property type="term" value="F:transmembrane receptor protein tyrosine kinase activity"/>
    <property type="evidence" value="ECO:0007669"/>
    <property type="project" value="InterPro"/>
</dbReference>
<dbReference type="GO" id="GO:0010038">
    <property type="term" value="P:response to metal ion"/>
    <property type="evidence" value="ECO:0007669"/>
    <property type="project" value="UniProtKB-ARBA"/>
</dbReference>
<dbReference type="PROSITE" id="PS00108">
    <property type="entry name" value="PROTEIN_KINASE_ST"/>
    <property type="match status" value="1"/>
</dbReference>
<evidence type="ECO:0000256" key="12">
    <source>
        <dbReference type="PROSITE-ProRule" id="PRU10141"/>
    </source>
</evidence>
<dbReference type="Proteomes" id="UP000434276">
    <property type="component" value="Unassembled WGS sequence"/>
</dbReference>
<evidence type="ECO:0000313" key="18">
    <source>
        <dbReference type="Proteomes" id="UP000434276"/>
    </source>
</evidence>
<dbReference type="GO" id="GO:0005524">
    <property type="term" value="F:ATP binding"/>
    <property type="evidence" value="ECO:0007669"/>
    <property type="project" value="UniProtKB-UniRule"/>
</dbReference>
<evidence type="ECO:0000256" key="15">
    <source>
        <dbReference type="SAM" id="SignalP"/>
    </source>
</evidence>
<keyword evidence="8 12" id="KW-0067">ATP-binding</keyword>
<dbReference type="FunFam" id="3.30.200.20:FF:000645">
    <property type="entry name" value="Receptor-like protein kinase FERONIA"/>
    <property type="match status" value="1"/>
</dbReference>
<dbReference type="InterPro" id="IPR011009">
    <property type="entry name" value="Kinase-like_dom_sf"/>
</dbReference>
<sequence>MIRHALLIFSILVSTTIVGEGATSTYEPTDVFLFNCGDTSNNVDVSGRNWTAENQKILSSNLVNASFTSQASYQESGVSQIPYMTARIFRSEFTYSFPVTPGSNFLRLYFYPTRYGSQFNAVKSFFSVKINGFTLLNNFSADLTVKASKPQTEFIIKEFIIPVYQTLNLTFTPSLDSLAFVNGIEIVSIPNRFYSKGGFDDVITNVGSSVDFHIENSTAFETVYRLNVGGKTVGDSGMFRRWVSDDEIILSESSGISPIVPDIKINYTEKTPSYVAPDDVYATSRSMGNADHPEQNLNFNLTWLFTVDAGFSYLVRLHFCETLSEVNKEGQRVFSIFIENQTATLEMDVFRMSGGSWIPMYLDYTVIAGSGSGRRHDLRLDLHPLVSINPKYYDAILNGVEILKMNDPDGNLAGPNPDPLVSPDLIPNRATPRIRKNKSHILPITLAVVGSLVVLAMFVVGVLVIMKKKKKSKPSTNSSWCPLPHGTDSTNTKPAKSLPADLCRRFSIFEIKSATNDFEDKLIIGVGGFGSVYKGQIDGGATLVAVKRLEITSNQGAKEFETELEMLSKLRHVHLVSLIGYCDEDNEMVLVYEYMLHGTLKDHLFRRDKTSDPPLSWKRRLEICIGAARGLQYLHTGAKYTIIHRDIKTTNILLDENFVAKVSDFGLSRVGPTSASQTHVSTVVKGTFGYLDPEYYRRQVLTEKSDVYSFGVVLLEVLCCRPIRMQSVPPEQADLIRWVKSNYRRGTVDQIIDSDLSADITSTSLEKFCEIAVRCVQDRGMERPPMNDVVWALEFALQLHETAKKKNDNVESLDLMPSGEVGTTTDGEDDLFSRTTGHVGKSTATDDSVLVVGDERSGSSWGVFSEINEPKAR</sequence>
<dbReference type="InterPro" id="IPR008271">
    <property type="entry name" value="Ser/Thr_kinase_AS"/>
</dbReference>
<dbReference type="PROSITE" id="PS50011">
    <property type="entry name" value="PROTEIN_KINASE_DOM"/>
    <property type="match status" value="1"/>
</dbReference>
<feature type="domain" description="Protein kinase" evidence="16">
    <location>
        <begin position="518"/>
        <end position="803"/>
    </location>
</feature>
<dbReference type="FunFam" id="1.10.510.10:FF:000252">
    <property type="entry name" value="Receptor-like protein kinase FERONIA"/>
    <property type="match status" value="1"/>
</dbReference>
<evidence type="ECO:0000256" key="3">
    <source>
        <dbReference type="ARBA" id="ARBA00022679"/>
    </source>
</evidence>
<organism evidence="17 18">
    <name type="scientific">Arabidopsis thaliana</name>
    <name type="common">Mouse-ear cress</name>
    <dbReference type="NCBI Taxonomy" id="3702"/>
    <lineage>
        <taxon>Eukaryota</taxon>
        <taxon>Viridiplantae</taxon>
        <taxon>Streptophyta</taxon>
        <taxon>Embryophyta</taxon>
        <taxon>Tracheophyta</taxon>
        <taxon>Spermatophyta</taxon>
        <taxon>Magnoliopsida</taxon>
        <taxon>eudicotyledons</taxon>
        <taxon>Gunneridae</taxon>
        <taxon>Pentapetalae</taxon>
        <taxon>rosids</taxon>
        <taxon>malvids</taxon>
        <taxon>Brassicales</taxon>
        <taxon>Brassicaceae</taxon>
        <taxon>Camelineae</taxon>
        <taxon>Arabidopsis</taxon>
    </lineage>
</organism>
<dbReference type="FunFam" id="2.60.120.430:FF:000007">
    <property type="entry name" value="FERONIA receptor-like kinase"/>
    <property type="match status" value="1"/>
</dbReference>
<dbReference type="InterPro" id="IPR024788">
    <property type="entry name" value="Malectin-like_Carb-bd_dom"/>
</dbReference>
<evidence type="ECO:0000313" key="17">
    <source>
        <dbReference type="EMBL" id="CAA0406240.1"/>
    </source>
</evidence>
<dbReference type="Gene3D" id="2.60.120.430">
    <property type="entry name" value="Galactose-binding lectin"/>
    <property type="match status" value="2"/>
</dbReference>
<feature type="chain" id="PRO_5024877722" description="Protein kinase domain-containing protein" evidence="15">
    <location>
        <begin position="22"/>
        <end position="873"/>
    </location>
</feature>
<keyword evidence="5 15" id="KW-0732">Signal</keyword>
<protein>
    <recommendedName>
        <fullName evidence="16">Protein kinase domain-containing protein</fullName>
    </recommendedName>
</protein>
<keyword evidence="7" id="KW-0418">Kinase</keyword>
<dbReference type="InterPro" id="IPR001245">
    <property type="entry name" value="Ser-Thr/Tyr_kinase_cat_dom"/>
</dbReference>
<evidence type="ECO:0000256" key="8">
    <source>
        <dbReference type="ARBA" id="ARBA00022840"/>
    </source>
</evidence>
<evidence type="ECO:0000256" key="13">
    <source>
        <dbReference type="SAM" id="MobiDB-lite"/>
    </source>
</evidence>
<evidence type="ECO:0000256" key="6">
    <source>
        <dbReference type="ARBA" id="ARBA00022741"/>
    </source>
</evidence>
<evidence type="ECO:0000256" key="1">
    <source>
        <dbReference type="ARBA" id="ARBA00004479"/>
    </source>
</evidence>
<gene>
    <name evidence="17" type="ORF">C24_LOCUS23892</name>
</gene>
<keyword evidence="6 12" id="KW-0547">Nucleotide-binding</keyword>
<dbReference type="AlphaFoldDB" id="A0A5S9Y962"/>
<dbReference type="Gene3D" id="3.30.200.20">
    <property type="entry name" value="Phosphorylase Kinase, domain 1"/>
    <property type="match status" value="1"/>
</dbReference>
<evidence type="ECO:0000256" key="4">
    <source>
        <dbReference type="ARBA" id="ARBA00022692"/>
    </source>
</evidence>
<evidence type="ECO:0000256" key="9">
    <source>
        <dbReference type="ARBA" id="ARBA00022989"/>
    </source>
</evidence>
<evidence type="ECO:0000259" key="16">
    <source>
        <dbReference type="PROSITE" id="PS50011"/>
    </source>
</evidence>
<dbReference type="InterPro" id="IPR045272">
    <property type="entry name" value="ANXUR1/2-like"/>
</dbReference>
<dbReference type="CDD" id="cd14066">
    <property type="entry name" value="STKc_IRAK"/>
    <property type="match status" value="1"/>
</dbReference>
<evidence type="ECO:0000256" key="14">
    <source>
        <dbReference type="SAM" id="Phobius"/>
    </source>
</evidence>
<dbReference type="ExpressionAtlas" id="A0A5S9Y962">
    <property type="expression patterns" value="baseline and differential"/>
</dbReference>
<dbReference type="Pfam" id="PF07714">
    <property type="entry name" value="PK_Tyr_Ser-Thr"/>
    <property type="match status" value="1"/>
</dbReference>
<feature type="region of interest" description="Disordered" evidence="13">
    <location>
        <begin position="472"/>
        <end position="494"/>
    </location>
</feature>
<evidence type="ECO:0000256" key="11">
    <source>
        <dbReference type="ARBA" id="ARBA00023180"/>
    </source>
</evidence>
<name>A0A5S9Y962_ARATH</name>
<dbReference type="PANTHER" id="PTHR34590:SF5">
    <property type="entry name" value="OS04G0586500 PROTEIN"/>
    <property type="match status" value="1"/>
</dbReference>